<evidence type="ECO:0000313" key="1">
    <source>
        <dbReference type="EMBL" id="KAA6375221.1"/>
    </source>
</evidence>
<evidence type="ECO:0000313" key="2">
    <source>
        <dbReference type="Proteomes" id="UP000324800"/>
    </source>
</evidence>
<sequence>MLPVVAQWVWPPTAPVECLGGQLFLQKFRRTVAKSAQQPKKKVLGVVSAKAGTRLFVIFLKFGQKNLCV</sequence>
<accession>A0A5J4UZC7</accession>
<organism evidence="1 2">
    <name type="scientific">Streblomastix strix</name>
    <dbReference type="NCBI Taxonomy" id="222440"/>
    <lineage>
        <taxon>Eukaryota</taxon>
        <taxon>Metamonada</taxon>
        <taxon>Preaxostyla</taxon>
        <taxon>Oxymonadida</taxon>
        <taxon>Streblomastigidae</taxon>
        <taxon>Streblomastix</taxon>
    </lineage>
</organism>
<reference evidence="1 2" key="1">
    <citation type="submission" date="2019-03" db="EMBL/GenBank/DDBJ databases">
        <title>Single cell metagenomics reveals metabolic interactions within the superorganism composed of flagellate Streblomastix strix and complex community of Bacteroidetes bacteria on its surface.</title>
        <authorList>
            <person name="Treitli S.C."/>
            <person name="Kolisko M."/>
            <person name="Husnik F."/>
            <person name="Keeling P."/>
            <person name="Hampl V."/>
        </authorList>
    </citation>
    <scope>NUCLEOTIDE SEQUENCE [LARGE SCALE GENOMIC DNA]</scope>
    <source>
        <strain evidence="1">ST1C</strain>
    </source>
</reference>
<gene>
    <name evidence="1" type="ORF">EZS28_029253</name>
</gene>
<dbReference type="AlphaFoldDB" id="A0A5J4UZC7"/>
<protein>
    <submittedName>
        <fullName evidence="1">Uncharacterized protein</fullName>
    </submittedName>
</protein>
<dbReference type="Proteomes" id="UP000324800">
    <property type="component" value="Unassembled WGS sequence"/>
</dbReference>
<dbReference type="EMBL" id="SNRW01011393">
    <property type="protein sequence ID" value="KAA6375221.1"/>
    <property type="molecule type" value="Genomic_DNA"/>
</dbReference>
<name>A0A5J4UZC7_9EUKA</name>
<comment type="caution">
    <text evidence="1">The sequence shown here is derived from an EMBL/GenBank/DDBJ whole genome shotgun (WGS) entry which is preliminary data.</text>
</comment>
<proteinExistence type="predicted"/>